<dbReference type="EMBL" id="JAEVFJ010000030">
    <property type="protein sequence ID" value="KAH8093159.1"/>
    <property type="molecule type" value="Genomic_DNA"/>
</dbReference>
<dbReference type="AlphaFoldDB" id="A0A8K0UID3"/>
<dbReference type="InterPro" id="IPR051477">
    <property type="entry name" value="Expansin_CellWall"/>
</dbReference>
<keyword evidence="1 2" id="KW-0732">Signal</keyword>
<proteinExistence type="predicted"/>
<gene>
    <name evidence="3" type="ORF">BXZ70DRAFT_909367</name>
</gene>
<evidence type="ECO:0000313" key="3">
    <source>
        <dbReference type="EMBL" id="KAH8093159.1"/>
    </source>
</evidence>
<organism evidence="3 4">
    <name type="scientific">Cristinia sonorae</name>
    <dbReference type="NCBI Taxonomy" id="1940300"/>
    <lineage>
        <taxon>Eukaryota</taxon>
        <taxon>Fungi</taxon>
        <taxon>Dikarya</taxon>
        <taxon>Basidiomycota</taxon>
        <taxon>Agaricomycotina</taxon>
        <taxon>Agaricomycetes</taxon>
        <taxon>Agaricomycetidae</taxon>
        <taxon>Agaricales</taxon>
        <taxon>Pleurotineae</taxon>
        <taxon>Stephanosporaceae</taxon>
        <taxon>Cristinia</taxon>
    </lineage>
</organism>
<feature type="chain" id="PRO_5035420622" evidence="2">
    <location>
        <begin position="19"/>
        <end position="138"/>
    </location>
</feature>
<evidence type="ECO:0000313" key="4">
    <source>
        <dbReference type="Proteomes" id="UP000813824"/>
    </source>
</evidence>
<dbReference type="PANTHER" id="PTHR31836:SF28">
    <property type="entry name" value="SRCR DOMAIN-CONTAINING PROTEIN-RELATED"/>
    <property type="match status" value="1"/>
</dbReference>
<dbReference type="OrthoDB" id="406505at2759"/>
<accession>A0A8K0UID3</accession>
<dbReference type="SUPFAM" id="SSF50685">
    <property type="entry name" value="Barwin-like endoglucanases"/>
    <property type="match status" value="1"/>
</dbReference>
<dbReference type="Proteomes" id="UP000813824">
    <property type="component" value="Unassembled WGS sequence"/>
</dbReference>
<evidence type="ECO:0000256" key="1">
    <source>
        <dbReference type="ARBA" id="ARBA00022729"/>
    </source>
</evidence>
<comment type="caution">
    <text evidence="3">The sequence shown here is derived from an EMBL/GenBank/DDBJ whole genome shotgun (WGS) entry which is preliminary data.</text>
</comment>
<evidence type="ECO:0000256" key="2">
    <source>
        <dbReference type="SAM" id="SignalP"/>
    </source>
</evidence>
<feature type="signal peptide" evidence="2">
    <location>
        <begin position="1"/>
        <end position="18"/>
    </location>
</feature>
<dbReference type="Gene3D" id="2.40.40.10">
    <property type="entry name" value="RlpA-like domain"/>
    <property type="match status" value="1"/>
</dbReference>
<keyword evidence="4" id="KW-1185">Reference proteome</keyword>
<protein>
    <submittedName>
        <fullName evidence="3">RlpA-like double-psi beta-barrel-protein domain-containing protein-containing protein</fullName>
    </submittedName>
</protein>
<dbReference type="InterPro" id="IPR036908">
    <property type="entry name" value="RlpA-like_sf"/>
</dbReference>
<sequence length="138" mass="14915">MFSLYAFVLCFLFALCGASPVPVNGTVNVLEKRITHTGRGTWFNVGLGNCGQWNSNSDPIVAISKSLYDQNGGSNCGQWLTITNTANGKTANGYVRDSCPSCGYNDIDLSPSLFQKLGSLDTGVLKVSWHFQAKGWKP</sequence>
<dbReference type="CDD" id="cd22191">
    <property type="entry name" value="DPBB_RlpA_EXP_N-like"/>
    <property type="match status" value="1"/>
</dbReference>
<dbReference type="PANTHER" id="PTHR31836">
    <property type="match status" value="1"/>
</dbReference>
<name>A0A8K0UID3_9AGAR</name>
<reference evidence="3" key="1">
    <citation type="journal article" date="2021" name="New Phytol.">
        <title>Evolutionary innovations through gain and loss of genes in the ectomycorrhizal Boletales.</title>
        <authorList>
            <person name="Wu G."/>
            <person name="Miyauchi S."/>
            <person name="Morin E."/>
            <person name="Kuo A."/>
            <person name="Drula E."/>
            <person name="Varga T."/>
            <person name="Kohler A."/>
            <person name="Feng B."/>
            <person name="Cao Y."/>
            <person name="Lipzen A."/>
            <person name="Daum C."/>
            <person name="Hundley H."/>
            <person name="Pangilinan J."/>
            <person name="Johnson J."/>
            <person name="Barry K."/>
            <person name="LaButti K."/>
            <person name="Ng V."/>
            <person name="Ahrendt S."/>
            <person name="Min B."/>
            <person name="Choi I.G."/>
            <person name="Park H."/>
            <person name="Plett J.M."/>
            <person name="Magnuson J."/>
            <person name="Spatafora J.W."/>
            <person name="Nagy L.G."/>
            <person name="Henrissat B."/>
            <person name="Grigoriev I.V."/>
            <person name="Yang Z.L."/>
            <person name="Xu J."/>
            <person name="Martin F.M."/>
        </authorList>
    </citation>
    <scope>NUCLEOTIDE SEQUENCE</scope>
    <source>
        <strain evidence="3">KKN 215</strain>
    </source>
</reference>